<dbReference type="InterPro" id="IPR011834">
    <property type="entry name" value="Agluc_phsphrylas"/>
</dbReference>
<keyword evidence="5" id="KW-0328">Glycosyltransferase</keyword>
<dbReference type="AlphaFoldDB" id="A0A915UAD4"/>
<evidence type="ECO:0000256" key="9">
    <source>
        <dbReference type="ARBA" id="ARBA00025174"/>
    </source>
</evidence>
<organism evidence="11 12">
    <name type="scientific">Desulfolithobacter dissulfuricans</name>
    <dbReference type="NCBI Taxonomy" id="2795293"/>
    <lineage>
        <taxon>Bacteria</taxon>
        <taxon>Pseudomonadati</taxon>
        <taxon>Thermodesulfobacteriota</taxon>
        <taxon>Desulfobulbia</taxon>
        <taxon>Desulfobulbales</taxon>
        <taxon>Desulfobulbaceae</taxon>
        <taxon>Desulfolithobacter</taxon>
    </lineage>
</organism>
<evidence type="ECO:0000256" key="1">
    <source>
        <dbReference type="ARBA" id="ARBA00001275"/>
    </source>
</evidence>
<dbReference type="InterPro" id="IPR052182">
    <property type="entry name" value="Glycogen/Maltodextrin_Phosph"/>
</dbReference>
<feature type="modified residue" description="N6-(pyridoxal phosphate)lysine" evidence="10">
    <location>
        <position position="603"/>
    </location>
</feature>
<accession>A0A915UAD4</accession>
<evidence type="ECO:0000256" key="7">
    <source>
        <dbReference type="ARBA" id="ARBA00022898"/>
    </source>
</evidence>
<keyword evidence="8" id="KW-0119">Carbohydrate metabolism</keyword>
<dbReference type="Pfam" id="PF00343">
    <property type="entry name" value="Phosphorylase"/>
    <property type="match status" value="1"/>
</dbReference>
<protein>
    <recommendedName>
        <fullName evidence="4">glycogen phosphorylase</fullName>
        <ecNumber evidence="4">2.4.1.1</ecNumber>
    </recommendedName>
</protein>
<dbReference type="Gene3D" id="3.40.50.2000">
    <property type="entry name" value="Glycogen Phosphorylase B"/>
    <property type="match status" value="3"/>
</dbReference>
<dbReference type="InterPro" id="IPR035090">
    <property type="entry name" value="Pyridoxal_P_attach_site"/>
</dbReference>
<dbReference type="EMBL" id="AP024233">
    <property type="protein sequence ID" value="BCO09861.1"/>
    <property type="molecule type" value="Genomic_DNA"/>
</dbReference>
<comment type="cofactor">
    <cofactor evidence="2">
        <name>pyridoxal 5'-phosphate</name>
        <dbReference type="ChEBI" id="CHEBI:597326"/>
    </cofactor>
</comment>
<reference evidence="11" key="1">
    <citation type="submission" date="2020-12" db="EMBL/GenBank/DDBJ databases">
        <title>Desulfobium dissulfuricans gen. nov., sp. nov., a novel mesophilic, sulfate-reducing bacterium isolated from a deep-sea hydrothermal vent.</title>
        <authorList>
            <person name="Hashimoto Y."/>
            <person name="Tame A."/>
            <person name="Sawayama S."/>
            <person name="Miyazaki J."/>
            <person name="Takai K."/>
            <person name="Nakagawa S."/>
        </authorList>
    </citation>
    <scope>NUCLEOTIDE SEQUENCE</scope>
    <source>
        <strain evidence="11">GF1</strain>
    </source>
</reference>
<dbReference type="SUPFAM" id="SSF53756">
    <property type="entry name" value="UDP-Glycosyltransferase/glycogen phosphorylase"/>
    <property type="match status" value="1"/>
</dbReference>
<evidence type="ECO:0000256" key="2">
    <source>
        <dbReference type="ARBA" id="ARBA00001933"/>
    </source>
</evidence>
<dbReference type="EC" id="2.4.1.1" evidence="4"/>
<dbReference type="PIRSF" id="PIRSF000460">
    <property type="entry name" value="Pprylas_GlgP"/>
    <property type="match status" value="1"/>
</dbReference>
<comment type="function">
    <text evidence="9">Phosphorylase is an important allosteric enzyme in carbohydrate metabolism. Enzymes from different sources differ in their regulatory mechanisms and in their natural substrates. However, all known phosphorylases share catalytic and structural properties.</text>
</comment>
<dbReference type="PANTHER" id="PTHR42655">
    <property type="entry name" value="GLYCOGEN PHOSPHORYLASE"/>
    <property type="match status" value="1"/>
</dbReference>
<evidence type="ECO:0000256" key="5">
    <source>
        <dbReference type="ARBA" id="ARBA00022676"/>
    </source>
</evidence>
<evidence type="ECO:0000313" key="12">
    <source>
        <dbReference type="Proteomes" id="UP001063350"/>
    </source>
</evidence>
<evidence type="ECO:0000256" key="10">
    <source>
        <dbReference type="PIRSR" id="PIRSR000460-1"/>
    </source>
</evidence>
<evidence type="ECO:0000313" key="11">
    <source>
        <dbReference type="EMBL" id="BCO09861.1"/>
    </source>
</evidence>
<comment type="catalytic activity">
    <reaction evidence="1">
        <text>[(1-&gt;4)-alpha-D-glucosyl](n) + phosphate = [(1-&gt;4)-alpha-D-glucosyl](n-1) + alpha-D-glucose 1-phosphate</text>
        <dbReference type="Rhea" id="RHEA:41732"/>
        <dbReference type="Rhea" id="RHEA-COMP:9584"/>
        <dbReference type="Rhea" id="RHEA-COMP:9586"/>
        <dbReference type="ChEBI" id="CHEBI:15444"/>
        <dbReference type="ChEBI" id="CHEBI:43474"/>
        <dbReference type="ChEBI" id="CHEBI:58601"/>
        <dbReference type="EC" id="2.4.1.1"/>
    </reaction>
</comment>
<evidence type="ECO:0000256" key="8">
    <source>
        <dbReference type="ARBA" id="ARBA00023277"/>
    </source>
</evidence>
<gene>
    <name evidence="11" type="ORF">GF1_22370</name>
</gene>
<name>A0A915UAD4_9BACT</name>
<sequence length="731" mass="83306">MTPEKAITIQSVEELVCKNQFGTFFGVPQDVFDRVWNNLCGPDGNSVVYISMEIGADPDTFHPVLDFLLENDFTTSGDDQTRHFINKYLHGPRKIPNYSGGLGVLAGDTLKSFADLQIPVLAVSLLYREGYFSQIVDFNVGQIDQATHWSPEQTPTLFLLRDPDEPEKPLEIPVPFYNEYDQPTMARAQVWMKLEAGEELDYFVPEFLLDYAVPSSPPWVQEAAKRLYNAKSTIMKANQRRLLGSGILPLMERLGFTARTLHLNEQHGVAVTLHLILRELEQRLGPDYHQKMSDSDILAAADQVAKRLVYTIHTPVKAGHDRFSRELYAGISHSTCQRILDLLARDEQSPNEYNFTAMAMRVNRAVNSVSRLHRDVTRRQFPDFADKITAITNGVHHLTWISEERARVFDAQPGLEDWRDDPGCFAKAALENDSGFRNNLARAWKRDNQTLVDHINTMLAEHRIQMTTTWIDPPNYLSYLHEEGVLQPGVFTIGFARRFSTYKRANLIFDDLSTLVDILIKGRYRINFVFAGKAHPQDEPGKTVLKVILDNQKDLFIRSQGLARLVFIPGYDMHVAKMMVSGVHAWLNNPKRPLEASGTSGMKAAMNGVPNISVMDGWWVEGYHGGATGWKFGHEGPIDEQSLSESPDALLYREDSLAFYRLLPEILDMFYNRPDEYLDRAIQNLKRNVPIFNTHRMAAEYVKKYNLRLTDETANRIDHFAKLYHSDPENG</sequence>
<dbReference type="PROSITE" id="PS00102">
    <property type="entry name" value="PHOSPHORYLASE"/>
    <property type="match status" value="1"/>
</dbReference>
<dbReference type="GO" id="GO:0005975">
    <property type="term" value="P:carbohydrate metabolic process"/>
    <property type="evidence" value="ECO:0007669"/>
    <property type="project" value="InterPro"/>
</dbReference>
<dbReference type="NCBIfam" id="TIGR02094">
    <property type="entry name" value="more_P_ylases"/>
    <property type="match status" value="1"/>
</dbReference>
<evidence type="ECO:0000256" key="4">
    <source>
        <dbReference type="ARBA" id="ARBA00012591"/>
    </source>
</evidence>
<dbReference type="GO" id="GO:0030170">
    <property type="term" value="F:pyridoxal phosphate binding"/>
    <property type="evidence" value="ECO:0007669"/>
    <property type="project" value="InterPro"/>
</dbReference>
<evidence type="ECO:0000256" key="3">
    <source>
        <dbReference type="ARBA" id="ARBA00006047"/>
    </source>
</evidence>
<evidence type="ECO:0000256" key="6">
    <source>
        <dbReference type="ARBA" id="ARBA00022679"/>
    </source>
</evidence>
<dbReference type="PANTHER" id="PTHR42655:SF1">
    <property type="entry name" value="GLYCOGEN PHOSPHORYLASE"/>
    <property type="match status" value="1"/>
</dbReference>
<keyword evidence="12" id="KW-1185">Reference proteome</keyword>
<dbReference type="GO" id="GO:0008184">
    <property type="term" value="F:glycogen phosphorylase activity"/>
    <property type="evidence" value="ECO:0007669"/>
    <property type="project" value="InterPro"/>
</dbReference>
<keyword evidence="6" id="KW-0808">Transferase</keyword>
<keyword evidence="7 10" id="KW-0663">Pyridoxal phosphate</keyword>
<dbReference type="InterPro" id="IPR000811">
    <property type="entry name" value="Glyco_trans_35"/>
</dbReference>
<comment type="similarity">
    <text evidence="3">Belongs to the glycogen phosphorylase family.</text>
</comment>
<proteinExistence type="inferred from homology"/>
<dbReference type="KEGG" id="ddu:GF1_22370"/>
<dbReference type="RefSeq" id="WP_267926600.1">
    <property type="nucleotide sequence ID" value="NZ_AP024233.1"/>
</dbReference>
<dbReference type="Proteomes" id="UP001063350">
    <property type="component" value="Chromosome"/>
</dbReference>